<evidence type="ECO:0000313" key="2">
    <source>
        <dbReference type="EMBL" id="BCX46145.1"/>
    </source>
</evidence>
<dbReference type="GO" id="GO:0006508">
    <property type="term" value="P:proteolysis"/>
    <property type="evidence" value="ECO:0007669"/>
    <property type="project" value="UniProtKB-KW"/>
</dbReference>
<sequence>MSPLGKTRRAVAAGVFFGCIAVCLGGDMLQTRFGSESPSAAAFVIQGGHEAIGLAVAGKDPKQVQLVGAPSPITQTVVDPVSRLVVFRSSAPLGTGWNLSRQAPAGGVLKLPGAAGSLRIEAQVEEIGGRFLPFTLLRLGHGDGPAPQPGTPLLDASGLVAAVAHRPADEDSIYAIPAEVLNHVLESARTGSVTRGWVGLTLQPGADPPEIGRVVADSPAGRAGVKAGDVLLEINRRRIRDYGDAVNAFYLLRPEVSVQVKVRRGTVDVVMEVTPGRSRD</sequence>
<evidence type="ECO:0000259" key="1">
    <source>
        <dbReference type="PROSITE" id="PS50106"/>
    </source>
</evidence>
<protein>
    <submittedName>
        <fullName evidence="2">Serine protease</fullName>
    </submittedName>
</protein>
<dbReference type="InterPro" id="IPR001478">
    <property type="entry name" value="PDZ"/>
</dbReference>
<dbReference type="InterPro" id="IPR041489">
    <property type="entry name" value="PDZ_6"/>
</dbReference>
<keyword evidence="2" id="KW-0378">Hydrolase</keyword>
<gene>
    <name evidence="2" type="ORF">HAHE_00530</name>
</gene>
<keyword evidence="2" id="KW-0645">Protease</keyword>
<accession>A0ABM7R7U0</accession>
<feature type="domain" description="PDZ" evidence="1">
    <location>
        <begin position="182"/>
        <end position="264"/>
    </location>
</feature>
<dbReference type="GO" id="GO:0008233">
    <property type="term" value="F:peptidase activity"/>
    <property type="evidence" value="ECO:0007669"/>
    <property type="project" value="UniProtKB-KW"/>
</dbReference>
<proteinExistence type="predicted"/>
<dbReference type="InterPro" id="IPR036034">
    <property type="entry name" value="PDZ_sf"/>
</dbReference>
<dbReference type="EMBL" id="AP024702">
    <property type="protein sequence ID" value="BCX46145.1"/>
    <property type="molecule type" value="Genomic_DNA"/>
</dbReference>
<dbReference type="SUPFAM" id="SSF50156">
    <property type="entry name" value="PDZ domain-like"/>
    <property type="match status" value="1"/>
</dbReference>
<organism evidence="2 3">
    <name type="scientific">Haloferula helveola</name>
    <dbReference type="NCBI Taxonomy" id="490095"/>
    <lineage>
        <taxon>Bacteria</taxon>
        <taxon>Pseudomonadati</taxon>
        <taxon>Verrucomicrobiota</taxon>
        <taxon>Verrucomicrobiia</taxon>
        <taxon>Verrucomicrobiales</taxon>
        <taxon>Verrucomicrobiaceae</taxon>
        <taxon>Haloferula</taxon>
    </lineage>
</organism>
<dbReference type="Gene3D" id="2.30.42.10">
    <property type="match status" value="1"/>
</dbReference>
<dbReference type="PROSITE" id="PS50106">
    <property type="entry name" value="PDZ"/>
    <property type="match status" value="1"/>
</dbReference>
<reference evidence="2 3" key="1">
    <citation type="submission" date="2021-06" db="EMBL/GenBank/DDBJ databases">
        <title>Complete genome of Haloferula helveola possessing various polysaccharide degrading enzymes.</title>
        <authorList>
            <person name="Takami H."/>
            <person name="Huang C."/>
            <person name="Hamasaki K."/>
        </authorList>
    </citation>
    <scope>NUCLEOTIDE SEQUENCE [LARGE SCALE GENOMIC DNA]</scope>
    <source>
        <strain evidence="2 3">CN-1</strain>
    </source>
</reference>
<evidence type="ECO:0000313" key="3">
    <source>
        <dbReference type="Proteomes" id="UP001374893"/>
    </source>
</evidence>
<keyword evidence="3" id="KW-1185">Reference proteome</keyword>
<dbReference type="Pfam" id="PF17820">
    <property type="entry name" value="PDZ_6"/>
    <property type="match status" value="1"/>
</dbReference>
<name>A0ABM7R7U0_9BACT</name>
<dbReference type="Proteomes" id="UP001374893">
    <property type="component" value="Chromosome"/>
</dbReference>
<dbReference type="SMART" id="SM00228">
    <property type="entry name" value="PDZ"/>
    <property type="match status" value="1"/>
</dbReference>